<accession>A0A2V5HH15</accession>
<proteinExistence type="predicted"/>
<gene>
    <name evidence="1" type="ORF">BO99DRAFT_223137</name>
</gene>
<protein>
    <submittedName>
        <fullName evidence="1">Uncharacterized protein</fullName>
    </submittedName>
</protein>
<reference evidence="1 2" key="1">
    <citation type="submission" date="2018-02" db="EMBL/GenBank/DDBJ databases">
        <title>The genomes of Aspergillus section Nigri reveals drivers in fungal speciation.</title>
        <authorList>
            <consortium name="DOE Joint Genome Institute"/>
            <person name="Vesth T.C."/>
            <person name="Nybo J."/>
            <person name="Theobald S."/>
            <person name="Brandl J."/>
            <person name="Frisvad J.C."/>
            <person name="Nielsen K.F."/>
            <person name="Lyhne E.K."/>
            <person name="Kogle M.E."/>
            <person name="Kuo A."/>
            <person name="Riley R."/>
            <person name="Clum A."/>
            <person name="Nolan M."/>
            <person name="Lipzen A."/>
            <person name="Salamov A."/>
            <person name="Henrissat B."/>
            <person name="Wiebenga A."/>
            <person name="De vries R.P."/>
            <person name="Grigoriev I.V."/>
            <person name="Mortensen U.H."/>
            <person name="Andersen M.R."/>
            <person name="Baker S.E."/>
        </authorList>
    </citation>
    <scope>NUCLEOTIDE SEQUENCE [LARGE SCALE GENOMIC DNA]</scope>
    <source>
        <strain evidence="1 2">CBS 115571</strain>
    </source>
</reference>
<organism evidence="1 2">
    <name type="scientific">Aspergillus violaceofuscus (strain CBS 115571)</name>
    <dbReference type="NCBI Taxonomy" id="1450538"/>
    <lineage>
        <taxon>Eukaryota</taxon>
        <taxon>Fungi</taxon>
        <taxon>Dikarya</taxon>
        <taxon>Ascomycota</taxon>
        <taxon>Pezizomycotina</taxon>
        <taxon>Eurotiomycetes</taxon>
        <taxon>Eurotiomycetidae</taxon>
        <taxon>Eurotiales</taxon>
        <taxon>Aspergillaceae</taxon>
        <taxon>Aspergillus</taxon>
    </lineage>
</organism>
<dbReference type="EMBL" id="KZ825107">
    <property type="protein sequence ID" value="PYI23061.1"/>
    <property type="molecule type" value="Genomic_DNA"/>
</dbReference>
<keyword evidence="2" id="KW-1185">Reference proteome</keyword>
<sequence>MSVCPSILVLFRVIRSHSDTYTCAPYFALIRFTVLAQAVRSSIDPILVRLFVLEKRSKKERKKNKKKQKKKTKKKQ</sequence>
<dbReference type="AlphaFoldDB" id="A0A2V5HH15"/>
<evidence type="ECO:0000313" key="2">
    <source>
        <dbReference type="Proteomes" id="UP000249829"/>
    </source>
</evidence>
<dbReference type="Proteomes" id="UP000249829">
    <property type="component" value="Unassembled WGS sequence"/>
</dbReference>
<name>A0A2V5HH15_ASPV1</name>
<evidence type="ECO:0000313" key="1">
    <source>
        <dbReference type="EMBL" id="PYI23061.1"/>
    </source>
</evidence>